<evidence type="ECO:0000313" key="2">
    <source>
        <dbReference type="Proteomes" id="UP000830395"/>
    </source>
</evidence>
<dbReference type="Proteomes" id="UP000830395">
    <property type="component" value="Chromosome 7"/>
</dbReference>
<proteinExistence type="predicted"/>
<organism evidence="1 2">
    <name type="scientific">Pangasius djambal</name>
    <dbReference type="NCBI Taxonomy" id="1691987"/>
    <lineage>
        <taxon>Eukaryota</taxon>
        <taxon>Metazoa</taxon>
        <taxon>Chordata</taxon>
        <taxon>Craniata</taxon>
        <taxon>Vertebrata</taxon>
        <taxon>Euteleostomi</taxon>
        <taxon>Actinopterygii</taxon>
        <taxon>Neopterygii</taxon>
        <taxon>Teleostei</taxon>
        <taxon>Ostariophysi</taxon>
        <taxon>Siluriformes</taxon>
        <taxon>Pangasiidae</taxon>
        <taxon>Pangasius</taxon>
    </lineage>
</organism>
<dbReference type="EMBL" id="CM040981">
    <property type="protein sequence ID" value="MCJ8733927.1"/>
    <property type="molecule type" value="Genomic_DNA"/>
</dbReference>
<reference evidence="1" key="1">
    <citation type="submission" date="2020-02" db="EMBL/GenBank/DDBJ databases">
        <title>Genome sequencing of the panga catfish, Pangasius djambal.</title>
        <authorList>
            <person name="Wen M."/>
            <person name="Zahm M."/>
            <person name="Roques C."/>
            <person name="Cabau C."/>
            <person name="Klopp C."/>
            <person name="Donnadieu C."/>
            <person name="Jouanno E."/>
            <person name="Avarre J.-C."/>
            <person name="Campet M."/>
            <person name="Ha T."/>
            <person name="Dugue R."/>
            <person name="Lampietro C."/>
            <person name="Louis A."/>
            <person name="Herpin A."/>
            <person name="Echchiki A."/>
            <person name="Berthelot C."/>
            <person name="Parey E."/>
            <person name="Roest-Crollius H."/>
            <person name="Braasch I."/>
            <person name="Postlethwait J.H."/>
            <person name="Bobe J."/>
            <person name="Montfort J."/>
            <person name="Bouchez O."/>
            <person name="Begum T."/>
            <person name="Schartl M."/>
            <person name="Gustiano R."/>
            <person name="Guiguen Y."/>
        </authorList>
    </citation>
    <scope>NUCLEOTIDE SEQUENCE</scope>
    <source>
        <strain evidence="1">Pdj_M5554</strain>
    </source>
</reference>
<accession>A0ACC5YF20</accession>
<gene>
    <name evidence="1" type="ORF">PDJAM_G00229400</name>
</gene>
<keyword evidence="2" id="KW-1185">Reference proteome</keyword>
<evidence type="ECO:0000313" key="1">
    <source>
        <dbReference type="EMBL" id="MCJ8733927.1"/>
    </source>
</evidence>
<name>A0ACC5YF20_9TELE</name>
<comment type="caution">
    <text evidence="1">The sequence shown here is derived from an EMBL/GenBank/DDBJ whole genome shotgun (WGS) entry which is preliminary data.</text>
</comment>
<protein>
    <submittedName>
        <fullName evidence="1">Uncharacterized protein</fullName>
    </submittedName>
</protein>
<sequence length="363" mass="41740">MAVVMEPISKWTHKQVLDWMKGLDDCLQQYIKNFEREKISGEQLLHITHQELEELGITRIGHQELILEAVDLLCALNYGLETENLRTLSHKLSASSKNLQNFIMGQRRGGHYDGWASRRLPNDFLTSVVALIGAAKNLLAWLDRSPFVNVTEYSLLKNNIVQLCLELTTIVQHDCTVFETENKILHVSTVQSIIRKWKGYGTTANLTRHGRPPKLTGQARRALIREAAKKPMVTLEEVQRSTALVGESVHRTTISRALHKSGLYGRVARRKPLLKESHKKSHLQFATSHVGDTANMWKKVLWSDETKIELFGLNAKRYVWLKPNTAHHPELTTWNSPHRETWWWQHHVVGMLFFSRDREAGQS</sequence>